<dbReference type="AlphaFoldDB" id="A0A2H1VKE6"/>
<accession>A0A2H1VKE6</accession>
<gene>
    <name evidence="1" type="ORF">SFRICE_027308</name>
</gene>
<evidence type="ECO:0000313" key="1">
    <source>
        <dbReference type="EMBL" id="SOQ41293.1"/>
    </source>
</evidence>
<proteinExistence type="predicted"/>
<name>A0A2H1VKE6_SPOFR</name>
<dbReference type="EMBL" id="ODYU01003030">
    <property type="protein sequence ID" value="SOQ41293.1"/>
    <property type="molecule type" value="Genomic_DNA"/>
</dbReference>
<protein>
    <submittedName>
        <fullName evidence="1">SFRICE_027308</fullName>
    </submittedName>
</protein>
<reference evidence="1" key="1">
    <citation type="submission" date="2016-07" db="EMBL/GenBank/DDBJ databases">
        <authorList>
            <person name="Bretaudeau A."/>
        </authorList>
    </citation>
    <scope>NUCLEOTIDE SEQUENCE</scope>
    <source>
        <strain evidence="1">Rice</strain>
        <tissue evidence="1">Whole body</tissue>
    </source>
</reference>
<organism evidence="1">
    <name type="scientific">Spodoptera frugiperda</name>
    <name type="common">Fall armyworm</name>
    <dbReference type="NCBI Taxonomy" id="7108"/>
    <lineage>
        <taxon>Eukaryota</taxon>
        <taxon>Metazoa</taxon>
        <taxon>Ecdysozoa</taxon>
        <taxon>Arthropoda</taxon>
        <taxon>Hexapoda</taxon>
        <taxon>Insecta</taxon>
        <taxon>Pterygota</taxon>
        <taxon>Neoptera</taxon>
        <taxon>Endopterygota</taxon>
        <taxon>Lepidoptera</taxon>
        <taxon>Glossata</taxon>
        <taxon>Ditrysia</taxon>
        <taxon>Noctuoidea</taxon>
        <taxon>Noctuidae</taxon>
        <taxon>Amphipyrinae</taxon>
        <taxon>Spodoptera</taxon>
    </lineage>
</organism>
<sequence length="128" mass="15116">MPVPASLVERSQVWLSGKESRLRSVGEPCFDRNGPARPWYHGLTENRLMLLDEATSFSKESWMIKLGEHFIYSRLHYGYKYEFNLISLILYKPGPVYYTALIPKHTLHFNIRICTFFAIQYFMLYPSQ</sequence>